<accession>A0A512BJ77</accession>
<proteinExistence type="predicted"/>
<keyword evidence="2" id="KW-1185">Reference proteome</keyword>
<evidence type="ECO:0000313" key="2">
    <source>
        <dbReference type="Proteomes" id="UP000321513"/>
    </source>
</evidence>
<dbReference type="Pfam" id="PF06841">
    <property type="entry name" value="Phage_T4_gp19"/>
    <property type="match status" value="1"/>
</dbReference>
<dbReference type="OrthoDB" id="9799891at2"/>
<organism evidence="1 2">
    <name type="scientific">Segetibacter aerophilus</name>
    <dbReference type="NCBI Taxonomy" id="670293"/>
    <lineage>
        <taxon>Bacteria</taxon>
        <taxon>Pseudomonadati</taxon>
        <taxon>Bacteroidota</taxon>
        <taxon>Chitinophagia</taxon>
        <taxon>Chitinophagales</taxon>
        <taxon>Chitinophagaceae</taxon>
        <taxon>Segetibacter</taxon>
    </lineage>
</organism>
<reference evidence="1 2" key="1">
    <citation type="submission" date="2019-07" db="EMBL/GenBank/DDBJ databases">
        <title>Whole genome shotgun sequence of Segetibacter aerophilus NBRC 106135.</title>
        <authorList>
            <person name="Hosoyama A."/>
            <person name="Uohara A."/>
            <person name="Ohji S."/>
            <person name="Ichikawa N."/>
        </authorList>
    </citation>
    <scope>NUCLEOTIDE SEQUENCE [LARGE SCALE GENOMIC DNA]</scope>
    <source>
        <strain evidence="1 2">NBRC 106135</strain>
    </source>
</reference>
<dbReference type="PANTHER" id="PTHR38009">
    <property type="entry name" value="CONSERVED HYPOTHETICAL PHAGE TAIL PROTEIN"/>
    <property type="match status" value="1"/>
</dbReference>
<sequence length="152" mass="17956">MEESKFDYPPVSFHFRVEFKFSDQRAKSEINFQEVSGLNKEMTTEDFTEGGENRFVYRFPKGTKYPNLVLKRGMKPDSKIIDWARDAIDHFDFQPVDITVTLLNPDHNPLVAWEFVKCWPLKWATSDFKGQDNAIVIETLELNYNYYTQKKV</sequence>
<dbReference type="AlphaFoldDB" id="A0A512BJ77"/>
<dbReference type="InterPro" id="IPR011747">
    <property type="entry name" value="CHP02241"/>
</dbReference>
<name>A0A512BJ77_9BACT</name>
<dbReference type="GO" id="GO:0005198">
    <property type="term" value="F:structural molecule activity"/>
    <property type="evidence" value="ECO:0007669"/>
    <property type="project" value="InterPro"/>
</dbReference>
<dbReference type="InterPro" id="IPR010667">
    <property type="entry name" value="Phage_T4_Gp19"/>
</dbReference>
<dbReference type="Proteomes" id="UP000321513">
    <property type="component" value="Unassembled WGS sequence"/>
</dbReference>
<dbReference type="RefSeq" id="WP_147206061.1">
    <property type="nucleotide sequence ID" value="NZ_BJYT01000033.1"/>
</dbReference>
<gene>
    <name evidence="1" type="ORF">SAE01_44310</name>
</gene>
<dbReference type="NCBIfam" id="TIGR02241">
    <property type="entry name" value="conserved hypothetical phage tail region protein"/>
    <property type="match status" value="1"/>
</dbReference>
<protein>
    <submittedName>
        <fullName evidence="1">Phage tail protein</fullName>
    </submittedName>
</protein>
<dbReference type="PANTHER" id="PTHR38009:SF1">
    <property type="entry name" value="CONSERVED HYPOTHETICAL PHAGE TAIL PROTEIN"/>
    <property type="match status" value="1"/>
</dbReference>
<comment type="caution">
    <text evidence="1">The sequence shown here is derived from an EMBL/GenBank/DDBJ whole genome shotgun (WGS) entry which is preliminary data.</text>
</comment>
<dbReference type="EMBL" id="BJYT01000033">
    <property type="protein sequence ID" value="GEO11935.1"/>
    <property type="molecule type" value="Genomic_DNA"/>
</dbReference>
<evidence type="ECO:0000313" key="1">
    <source>
        <dbReference type="EMBL" id="GEO11935.1"/>
    </source>
</evidence>